<dbReference type="InterPro" id="IPR017610">
    <property type="entry name" value="tRNA_S-uridine_synth_MnmC_C"/>
</dbReference>
<dbReference type="PANTHER" id="PTHR13847:SF283">
    <property type="entry name" value="TRNA 5-METHYLAMINOMETHYL-2-THIOURIDINE BIOSYNTHESIS BIFUNCTIONAL PROTEIN MNMC"/>
    <property type="match status" value="1"/>
</dbReference>
<proteinExistence type="inferred from homology"/>
<reference evidence="13 14" key="1">
    <citation type="submission" date="2015-11" db="EMBL/GenBank/DDBJ databases">
        <title>Expanding the genomic diversity of Burkholderia species for the development of highly accurate diagnostics.</title>
        <authorList>
            <person name="Sahl J."/>
            <person name="Keim P."/>
            <person name="Wagner D."/>
        </authorList>
    </citation>
    <scope>NUCLEOTIDE SEQUENCE [LARGE SCALE GENOMIC DNA]</scope>
    <source>
        <strain evidence="13 14">MSMB368WGS</strain>
    </source>
</reference>
<keyword evidence="7 10" id="KW-0274">FAD</keyword>
<keyword evidence="4 10" id="KW-0808">Transferase</keyword>
<dbReference type="HAMAP" id="MF_01102">
    <property type="entry name" value="MnmC"/>
    <property type="match status" value="1"/>
</dbReference>
<protein>
    <recommendedName>
        <fullName evidence="10">tRNA 5-methylaminomethyl-2-thiouridine biosynthesis bifunctional protein MnmC</fullName>
        <shortName evidence="10">tRNA mnm(5)s(2)U biosynthesis bifunctional protein</shortName>
    </recommendedName>
    <domain>
        <recommendedName>
            <fullName evidence="10">tRNA (mnm(5)s(2)U34)-methyltransferase</fullName>
            <ecNumber evidence="10">2.1.1.61</ecNumber>
        </recommendedName>
    </domain>
    <domain>
        <recommendedName>
            <fullName evidence="10">FAD-dependent cmnm(5)s(2)U34 oxidoreductase</fullName>
            <ecNumber evidence="10">1.5.-.-</ecNumber>
        </recommendedName>
    </domain>
</protein>
<organism evidence="13 14">
    <name type="scientific">Burkholderia pseudomultivorans</name>
    <dbReference type="NCBI Taxonomy" id="1207504"/>
    <lineage>
        <taxon>Bacteria</taxon>
        <taxon>Pseudomonadati</taxon>
        <taxon>Pseudomonadota</taxon>
        <taxon>Betaproteobacteria</taxon>
        <taxon>Burkholderiales</taxon>
        <taxon>Burkholderiaceae</taxon>
        <taxon>Burkholderia</taxon>
        <taxon>Burkholderia cepacia complex</taxon>
    </lineage>
</organism>
<evidence type="ECO:0000256" key="8">
    <source>
        <dbReference type="ARBA" id="ARBA00023002"/>
    </source>
</evidence>
<dbReference type="EC" id="1.5.-.-" evidence="10"/>
<sequence length="659" mass="70523">MPDRLVPATLAFRDDGTLVSPTYGDIYHSAAGALAQANHVFIAGNGLPARWQQRRTFTIVETGFGTGCNFLATWAAWRDDPARCERLHFVSVEKHPFSREDLRRAASHIVANTTIAASADALADAWPTLVPGVHRLEFDAGRVVLTLAFGDALELLPKLVARADAFYLDGFAPAKNADLWSVDVFRALARLAGEGASFATYSSSGVVKHALDEAGFVYRKVDGFAGKRAMLVGEYAPRWRMRRHEPPRALPVAARRAIVIGAGLAGCAVVERLAARGWDITLIERHERIASEASGNPAGVFHPLMTRDDNVASRLTRSGFLHALARWRALEQAGHAFARSAHGMVHLAESADDFVRMRDAFDALGAPPDYATLLDESAARAYLHLPVAHGGLLFPQGGAVWPAALSDAQCAAAGERVQLLTRTEVARLERRDDAWHALDAAGNTLAHAPVVVLANAGDAVRLAGLRHVALQPVRGQLTLLPPGSAAPLPCPAIGDGYAVPLDDGTLLIGATFEPDDTDSALRAAGHAENLDRVRRLLPGLIGEVPECDALRGRVAFRWVAGDRLPLIGPLADEAQAVANARALSGAKARDLPRMTGLYGAFGYGSRGLVWATLGAELIASQLEGEPWPLERELADAVDPARFLIRALRARQVSEVSAAD</sequence>
<dbReference type="GO" id="GO:0032259">
    <property type="term" value="P:methylation"/>
    <property type="evidence" value="ECO:0007669"/>
    <property type="project" value="UniProtKB-KW"/>
</dbReference>
<comment type="function">
    <text evidence="10">Catalyzes the last two steps in the biosynthesis of 5-methylaminomethyl-2-thiouridine (mnm(5)s(2)U) at the wobble position (U34) in tRNA. Catalyzes the FAD-dependent demodification of cmnm(5)s(2)U34 to nm(5)s(2)U34, followed by the transfer of a methyl group from S-adenosyl-L-methionine to nm(5)s(2)U34, to form mnm(5)s(2)U34.</text>
</comment>
<evidence type="ECO:0000313" key="13">
    <source>
        <dbReference type="EMBL" id="KWF33847.1"/>
    </source>
</evidence>
<dbReference type="SUPFAM" id="SSF54373">
    <property type="entry name" value="FAD-linked reductases, C-terminal domain"/>
    <property type="match status" value="1"/>
</dbReference>
<comment type="catalytic activity">
    <reaction evidence="10">
        <text>5-aminomethyl-2-thiouridine(34) in tRNA + S-adenosyl-L-methionine = 5-methylaminomethyl-2-thiouridine(34) in tRNA + S-adenosyl-L-homocysteine + H(+)</text>
        <dbReference type="Rhea" id="RHEA:19569"/>
        <dbReference type="Rhea" id="RHEA-COMP:10195"/>
        <dbReference type="Rhea" id="RHEA-COMP:10197"/>
        <dbReference type="ChEBI" id="CHEBI:15378"/>
        <dbReference type="ChEBI" id="CHEBI:57856"/>
        <dbReference type="ChEBI" id="CHEBI:59789"/>
        <dbReference type="ChEBI" id="CHEBI:74454"/>
        <dbReference type="ChEBI" id="CHEBI:74455"/>
        <dbReference type="EC" id="2.1.1.61"/>
    </reaction>
</comment>
<dbReference type="Gene3D" id="3.30.9.10">
    <property type="entry name" value="D-Amino Acid Oxidase, subunit A, domain 2"/>
    <property type="match status" value="1"/>
</dbReference>
<dbReference type="InterPro" id="IPR008471">
    <property type="entry name" value="MnmC-like_methylTransf"/>
</dbReference>
<dbReference type="NCBIfam" id="NF033855">
    <property type="entry name" value="tRNA_MNMC2"/>
    <property type="match status" value="1"/>
</dbReference>
<dbReference type="GO" id="GO:0004808">
    <property type="term" value="F:tRNA (5-methylaminomethyl-2-thiouridylate)(34)-methyltransferase activity"/>
    <property type="evidence" value="ECO:0007669"/>
    <property type="project" value="UniProtKB-EC"/>
</dbReference>
<dbReference type="GO" id="GO:0016645">
    <property type="term" value="F:oxidoreductase activity, acting on the CH-NH group of donors"/>
    <property type="evidence" value="ECO:0007669"/>
    <property type="project" value="InterPro"/>
</dbReference>
<dbReference type="Gene3D" id="3.40.50.150">
    <property type="entry name" value="Vaccinia Virus protein VP39"/>
    <property type="match status" value="1"/>
</dbReference>
<dbReference type="GO" id="GO:0005737">
    <property type="term" value="C:cytoplasm"/>
    <property type="evidence" value="ECO:0007669"/>
    <property type="project" value="UniProtKB-SubCell"/>
</dbReference>
<evidence type="ECO:0000256" key="6">
    <source>
        <dbReference type="ARBA" id="ARBA00022694"/>
    </source>
</evidence>
<evidence type="ECO:0000256" key="10">
    <source>
        <dbReference type="HAMAP-Rule" id="MF_01102"/>
    </source>
</evidence>
<comment type="similarity">
    <text evidence="10">In the C-terminal section; belongs to the DAO family.</text>
</comment>
<dbReference type="InterPro" id="IPR029063">
    <property type="entry name" value="SAM-dependent_MTases_sf"/>
</dbReference>
<feature type="domain" description="FAD dependent oxidoreductase" evidence="11">
    <location>
        <begin position="257"/>
        <end position="620"/>
    </location>
</feature>
<name>A0A132EM01_9BURK</name>
<evidence type="ECO:0000256" key="3">
    <source>
        <dbReference type="ARBA" id="ARBA00022630"/>
    </source>
</evidence>
<evidence type="ECO:0000259" key="12">
    <source>
        <dbReference type="Pfam" id="PF05430"/>
    </source>
</evidence>
<dbReference type="AlphaFoldDB" id="A0A132EM01"/>
<dbReference type="GO" id="GO:0050660">
    <property type="term" value="F:flavin adenine dinucleotide binding"/>
    <property type="evidence" value="ECO:0007669"/>
    <property type="project" value="UniProtKB-UniRule"/>
</dbReference>
<evidence type="ECO:0000256" key="5">
    <source>
        <dbReference type="ARBA" id="ARBA00022691"/>
    </source>
</evidence>
<evidence type="ECO:0000256" key="7">
    <source>
        <dbReference type="ARBA" id="ARBA00022827"/>
    </source>
</evidence>
<comment type="similarity">
    <text evidence="10">In the N-terminal section; belongs to the methyltransferase superfamily. tRNA (mnm(5)s(2)U34)-methyltransferase family.</text>
</comment>
<keyword evidence="1 10" id="KW-0963">Cytoplasm</keyword>
<dbReference type="GO" id="GO:0002097">
    <property type="term" value="P:tRNA wobble base modification"/>
    <property type="evidence" value="ECO:0007669"/>
    <property type="project" value="UniProtKB-UniRule"/>
</dbReference>
<dbReference type="PANTHER" id="PTHR13847">
    <property type="entry name" value="SARCOSINE DEHYDROGENASE-RELATED"/>
    <property type="match status" value="1"/>
</dbReference>
<evidence type="ECO:0000256" key="4">
    <source>
        <dbReference type="ARBA" id="ARBA00022679"/>
    </source>
</evidence>
<dbReference type="RefSeq" id="WP_060240216.1">
    <property type="nucleotide sequence ID" value="NZ_LPJR01000017.1"/>
</dbReference>
<keyword evidence="3 10" id="KW-0285">Flavoprotein</keyword>
<dbReference type="Pfam" id="PF01266">
    <property type="entry name" value="DAO"/>
    <property type="match status" value="1"/>
</dbReference>
<keyword evidence="6 10" id="KW-0819">tRNA processing</keyword>
<dbReference type="Pfam" id="PF05430">
    <property type="entry name" value="Methyltransf_30"/>
    <property type="match status" value="1"/>
</dbReference>
<evidence type="ECO:0000256" key="1">
    <source>
        <dbReference type="ARBA" id="ARBA00022490"/>
    </source>
</evidence>
<evidence type="ECO:0000256" key="2">
    <source>
        <dbReference type="ARBA" id="ARBA00022603"/>
    </source>
</evidence>
<dbReference type="InterPro" id="IPR047785">
    <property type="entry name" value="tRNA_MNMC2"/>
</dbReference>
<dbReference type="NCBIfam" id="NF002483">
    <property type="entry name" value="PRK01747.1-4"/>
    <property type="match status" value="1"/>
</dbReference>
<comment type="subcellular location">
    <subcellularLocation>
        <location evidence="10">Cytoplasm</location>
    </subcellularLocation>
</comment>
<dbReference type="InterPro" id="IPR006076">
    <property type="entry name" value="FAD-dep_OxRdtase"/>
</dbReference>
<feature type="region of interest" description="tRNA (mnm(5)s(2)U34)-methyltransferase" evidence="10">
    <location>
        <begin position="1"/>
        <end position="236"/>
    </location>
</feature>
<dbReference type="Gene3D" id="3.50.50.60">
    <property type="entry name" value="FAD/NAD(P)-binding domain"/>
    <property type="match status" value="1"/>
</dbReference>
<feature type="region of interest" description="FAD-dependent cmnm(5)s(2)U34 oxidoreductase" evidence="10">
    <location>
        <begin position="260"/>
        <end position="659"/>
    </location>
</feature>
<keyword evidence="8 10" id="KW-0560">Oxidoreductase</keyword>
<keyword evidence="2 10" id="KW-0489">Methyltransferase</keyword>
<comment type="caution">
    <text evidence="13">The sequence shown here is derived from an EMBL/GenBank/DDBJ whole genome shotgun (WGS) entry which is preliminary data.</text>
</comment>
<dbReference type="InterPro" id="IPR023032">
    <property type="entry name" value="tRNA_MAMT_biosynth_bifunc_MnmC"/>
</dbReference>
<dbReference type="EMBL" id="LPJR01000017">
    <property type="protein sequence ID" value="KWF33847.1"/>
    <property type="molecule type" value="Genomic_DNA"/>
</dbReference>
<dbReference type="SUPFAM" id="SSF51905">
    <property type="entry name" value="FAD/NAD(P)-binding domain"/>
    <property type="match status" value="1"/>
</dbReference>
<feature type="domain" description="MnmC-like methyltransferase" evidence="12">
    <location>
        <begin position="117"/>
        <end position="234"/>
    </location>
</feature>
<dbReference type="EC" id="2.1.1.61" evidence="10"/>
<comment type="cofactor">
    <cofactor evidence="10">
        <name>FAD</name>
        <dbReference type="ChEBI" id="CHEBI:57692"/>
    </cofactor>
</comment>
<keyword evidence="5 10" id="KW-0949">S-adenosyl-L-methionine</keyword>
<accession>A0A132EM01</accession>
<dbReference type="NCBIfam" id="TIGR03197">
    <property type="entry name" value="MnmC_Cterm"/>
    <property type="match status" value="1"/>
</dbReference>
<dbReference type="NCBIfam" id="NF002481">
    <property type="entry name" value="PRK01747.1-2"/>
    <property type="match status" value="1"/>
</dbReference>
<dbReference type="Proteomes" id="UP000062912">
    <property type="component" value="Unassembled WGS sequence"/>
</dbReference>
<keyword evidence="9 10" id="KW-0511">Multifunctional enzyme</keyword>
<evidence type="ECO:0000313" key="14">
    <source>
        <dbReference type="Proteomes" id="UP000062912"/>
    </source>
</evidence>
<dbReference type="InterPro" id="IPR036188">
    <property type="entry name" value="FAD/NAD-bd_sf"/>
</dbReference>
<evidence type="ECO:0000259" key="11">
    <source>
        <dbReference type="Pfam" id="PF01266"/>
    </source>
</evidence>
<gene>
    <name evidence="10" type="primary">mnmC</name>
    <name evidence="13" type="ORF">WT56_08745</name>
</gene>
<dbReference type="OrthoDB" id="9786494at2"/>
<evidence type="ECO:0000256" key="9">
    <source>
        <dbReference type="ARBA" id="ARBA00023268"/>
    </source>
</evidence>